<name>A0A1H9XB88_BUTFI</name>
<dbReference type="AlphaFoldDB" id="A0A1H9XB88"/>
<sequence length="94" mass="10465">MPAKGQIDPTKKDAKGRYKSMSYEAQKDAIAAYDKTVDKIVVRLPKGSREKVDAYVRAKASEDPHNSKFVTDKGRPSVNALIRNLLENEMGITL</sequence>
<reference evidence="1 2" key="1">
    <citation type="submission" date="2016-10" db="EMBL/GenBank/DDBJ databases">
        <authorList>
            <person name="de Groot N.N."/>
        </authorList>
    </citation>
    <scope>NUCLEOTIDE SEQUENCE [LARGE SCALE GENOMIC DNA]</scope>
    <source>
        <strain evidence="1 2">AR40</strain>
    </source>
</reference>
<protein>
    <submittedName>
        <fullName evidence="1">Uncharacterized protein</fullName>
    </submittedName>
</protein>
<accession>A0A1H9XB88</accession>
<proteinExistence type="predicted"/>
<organism evidence="1 2">
    <name type="scientific">Butyrivibrio fibrisolvens</name>
    <dbReference type="NCBI Taxonomy" id="831"/>
    <lineage>
        <taxon>Bacteria</taxon>
        <taxon>Bacillati</taxon>
        <taxon>Bacillota</taxon>
        <taxon>Clostridia</taxon>
        <taxon>Lachnospirales</taxon>
        <taxon>Lachnospiraceae</taxon>
        <taxon>Butyrivibrio</taxon>
    </lineage>
</organism>
<evidence type="ECO:0000313" key="2">
    <source>
        <dbReference type="Proteomes" id="UP000182584"/>
    </source>
</evidence>
<dbReference type="Proteomes" id="UP000182584">
    <property type="component" value="Unassembled WGS sequence"/>
</dbReference>
<dbReference type="RefSeq" id="WP_074759172.1">
    <property type="nucleotide sequence ID" value="NZ_FOGJ01000054.1"/>
</dbReference>
<evidence type="ECO:0000313" key="1">
    <source>
        <dbReference type="EMBL" id="SES43395.1"/>
    </source>
</evidence>
<dbReference type="EMBL" id="FOGJ01000054">
    <property type="protein sequence ID" value="SES43395.1"/>
    <property type="molecule type" value="Genomic_DNA"/>
</dbReference>
<gene>
    <name evidence="1" type="ORF">SAMN04487884_1547</name>
</gene>